<reference evidence="3" key="1">
    <citation type="submission" date="2020-05" db="EMBL/GenBank/DDBJ databases">
        <authorList>
            <person name="Zeng H."/>
            <person name="Chan Y.K."/>
            <person name="Watt R.M."/>
        </authorList>
    </citation>
    <scope>NUCLEOTIDE SEQUENCE</scope>
    <source>
        <strain evidence="3">ATCC 700773</strain>
    </source>
</reference>
<feature type="domain" description="DUF4143" evidence="2">
    <location>
        <begin position="219"/>
        <end position="375"/>
    </location>
</feature>
<name>A0A975F0U7_9SPIR</name>
<dbReference type="Pfam" id="PF13635">
    <property type="entry name" value="DUF4143"/>
    <property type="match status" value="1"/>
</dbReference>
<dbReference type="InterPro" id="IPR041682">
    <property type="entry name" value="AAA_14"/>
</dbReference>
<evidence type="ECO:0000313" key="3">
    <source>
        <dbReference type="EMBL" id="QTQ12205.1"/>
    </source>
</evidence>
<dbReference type="InterPro" id="IPR025420">
    <property type="entry name" value="DUF4143"/>
</dbReference>
<accession>A0A975F0U7</accession>
<dbReference type="PANTHER" id="PTHR33295">
    <property type="entry name" value="ATPASE"/>
    <property type="match status" value="1"/>
</dbReference>
<protein>
    <submittedName>
        <fullName evidence="3">ATP-binding protein</fullName>
    </submittedName>
</protein>
<dbReference type="Proteomes" id="UP000671995">
    <property type="component" value="Chromosome"/>
</dbReference>
<dbReference type="AlphaFoldDB" id="A0A975F0U7"/>
<dbReference type="GO" id="GO:0005524">
    <property type="term" value="F:ATP binding"/>
    <property type="evidence" value="ECO:0007669"/>
    <property type="project" value="UniProtKB-KW"/>
</dbReference>
<dbReference type="EMBL" id="CP054257">
    <property type="protein sequence ID" value="QTQ12205.1"/>
    <property type="molecule type" value="Genomic_DNA"/>
</dbReference>
<dbReference type="Pfam" id="PF13173">
    <property type="entry name" value="AAA_14"/>
    <property type="match status" value="1"/>
</dbReference>
<feature type="domain" description="AAA" evidence="1">
    <location>
        <begin position="20"/>
        <end position="171"/>
    </location>
</feature>
<evidence type="ECO:0000313" key="4">
    <source>
        <dbReference type="Proteomes" id="UP000671995"/>
    </source>
</evidence>
<dbReference type="SUPFAM" id="SSF52540">
    <property type="entry name" value="P-loop containing nucleoside triphosphate hydrolases"/>
    <property type="match status" value="1"/>
</dbReference>
<dbReference type="PANTHER" id="PTHR33295:SF18">
    <property type="entry name" value="AAA+ ATPASE DOMAIN-CONTAINING PROTEIN"/>
    <property type="match status" value="1"/>
</dbReference>
<dbReference type="InterPro" id="IPR027417">
    <property type="entry name" value="P-loop_NTPase"/>
</dbReference>
<dbReference type="RefSeq" id="WP_210116919.1">
    <property type="nucleotide sequence ID" value="NZ_CP054257.1"/>
</dbReference>
<sequence>MIERDVYLNRLISKKENGLIKIITGIRRCGKSYLLFELYKNYLNSQGIDDSHIIQIPLDEKGFEDFRNPNKLYEYVLQKINETDKFYIFIDEIQLCYRIKKDGVDGSSVPEEDRDLLYTTFYDILNDLMARKNLDIYVTGSNSRLLSKDVATNFRDRGCEIQLYPLTFSEYYEYAGLEKADAWEEYMTYGGMPLAVLEKNETEKAEYLKNLFTKIYIADIKERYKLKDETPLSSLIDVILSSVGSLTNPHKLNNTLTSVQQLKLSDHTVKNYLEYLEDSFIIKKANRFDVKGKYYLDFPLKYYAVDIGLRNARLNFRHQERSHIMENIIFNELVSRGYSVDVGVVKVSSVEDGVQKRSNLEIDFIVNQGFNKIYIQSAFSIDDPEKKKQETKSLLNSGDFFKKIVVVGGNQKRYQDEYGITIIGVIPFLLEKDSVER</sequence>
<reference evidence="3" key="2">
    <citation type="journal article" date="2021" name="Microbiol. Resour. Announc.">
        <title>Complete Genome Sequences of Three Human Oral Treponema parvum Isolates.</title>
        <authorList>
            <person name="Zeng H."/>
            <person name="Watt R.M."/>
        </authorList>
    </citation>
    <scope>NUCLEOTIDE SEQUENCE</scope>
    <source>
        <strain evidence="3">ATCC 700773</strain>
    </source>
</reference>
<proteinExistence type="predicted"/>
<evidence type="ECO:0000259" key="2">
    <source>
        <dbReference type="Pfam" id="PF13635"/>
    </source>
</evidence>
<keyword evidence="3" id="KW-0067">ATP-binding</keyword>
<gene>
    <name evidence="3" type="ORF">HRI96_08345</name>
</gene>
<keyword evidence="3" id="KW-0547">Nucleotide-binding</keyword>
<evidence type="ECO:0000259" key="1">
    <source>
        <dbReference type="Pfam" id="PF13173"/>
    </source>
</evidence>
<organism evidence="3 4">
    <name type="scientific">Treponema parvum</name>
    <dbReference type="NCBI Taxonomy" id="138851"/>
    <lineage>
        <taxon>Bacteria</taxon>
        <taxon>Pseudomonadati</taxon>
        <taxon>Spirochaetota</taxon>
        <taxon>Spirochaetia</taxon>
        <taxon>Spirochaetales</taxon>
        <taxon>Treponemataceae</taxon>
        <taxon>Treponema</taxon>
    </lineage>
</organism>